<feature type="transmembrane region" description="Helical" evidence="10">
    <location>
        <begin position="39"/>
        <end position="63"/>
    </location>
</feature>
<evidence type="ECO:0000256" key="6">
    <source>
        <dbReference type="ARBA" id="ARBA00022692"/>
    </source>
</evidence>
<dbReference type="GO" id="GO:0006935">
    <property type="term" value="P:chemotaxis"/>
    <property type="evidence" value="ECO:0007669"/>
    <property type="project" value="UniProtKB-KW"/>
</dbReference>
<keyword evidence="5 10" id="KW-0145">Chemotaxis</keyword>
<organism evidence="11 12">
    <name type="scientific">Nitrospirillum iridis</name>
    <dbReference type="NCBI Taxonomy" id="765888"/>
    <lineage>
        <taxon>Bacteria</taxon>
        <taxon>Pseudomonadati</taxon>
        <taxon>Pseudomonadota</taxon>
        <taxon>Alphaproteobacteria</taxon>
        <taxon>Rhodospirillales</taxon>
        <taxon>Azospirillaceae</taxon>
        <taxon>Nitrospirillum</taxon>
    </lineage>
</organism>
<protein>
    <recommendedName>
        <fullName evidence="10">Flagellar protein FliL</fullName>
    </recommendedName>
</protein>
<keyword evidence="7 10" id="KW-0283">Flagellar rotation</keyword>
<dbReference type="GO" id="GO:0071978">
    <property type="term" value="P:bacterial-type flagellum-dependent swarming motility"/>
    <property type="evidence" value="ECO:0007669"/>
    <property type="project" value="TreeGrafter"/>
</dbReference>
<keyword evidence="8 10" id="KW-1133">Transmembrane helix</keyword>
<dbReference type="PANTHER" id="PTHR35091:SF2">
    <property type="entry name" value="FLAGELLAR PROTEIN FLIL"/>
    <property type="match status" value="1"/>
</dbReference>
<dbReference type="RefSeq" id="WP_343067023.1">
    <property type="nucleotide sequence ID" value="NZ_JACIIZ010000016.1"/>
</dbReference>
<evidence type="ECO:0000256" key="9">
    <source>
        <dbReference type="ARBA" id="ARBA00023136"/>
    </source>
</evidence>
<dbReference type="AlphaFoldDB" id="A0A7X0B2N9"/>
<dbReference type="GO" id="GO:0005886">
    <property type="term" value="C:plasma membrane"/>
    <property type="evidence" value="ECO:0007669"/>
    <property type="project" value="UniProtKB-SubCell"/>
</dbReference>
<evidence type="ECO:0000256" key="7">
    <source>
        <dbReference type="ARBA" id="ARBA00022779"/>
    </source>
</evidence>
<comment type="caution">
    <text evidence="11">The sequence shown here is derived from an EMBL/GenBank/DDBJ whole genome shotgun (WGS) entry which is preliminary data.</text>
</comment>
<evidence type="ECO:0000256" key="5">
    <source>
        <dbReference type="ARBA" id="ARBA00022500"/>
    </source>
</evidence>
<reference evidence="11 12" key="1">
    <citation type="submission" date="2020-08" db="EMBL/GenBank/DDBJ databases">
        <title>Genomic Encyclopedia of Type Strains, Phase IV (KMG-IV): sequencing the most valuable type-strain genomes for metagenomic binning, comparative biology and taxonomic classification.</title>
        <authorList>
            <person name="Goeker M."/>
        </authorList>
    </citation>
    <scope>NUCLEOTIDE SEQUENCE [LARGE SCALE GENOMIC DNA]</scope>
    <source>
        <strain evidence="11 12">DSM 22198</strain>
    </source>
</reference>
<evidence type="ECO:0000256" key="4">
    <source>
        <dbReference type="ARBA" id="ARBA00022475"/>
    </source>
</evidence>
<keyword evidence="11" id="KW-0969">Cilium</keyword>
<evidence type="ECO:0000256" key="8">
    <source>
        <dbReference type="ARBA" id="ARBA00022989"/>
    </source>
</evidence>
<proteinExistence type="inferred from homology"/>
<comment type="function">
    <text evidence="1 10">Controls the rotational direction of flagella during chemotaxis.</text>
</comment>
<evidence type="ECO:0000256" key="1">
    <source>
        <dbReference type="ARBA" id="ARBA00002254"/>
    </source>
</evidence>
<accession>A0A7X0B2N9</accession>
<dbReference type="EMBL" id="JACIIZ010000016">
    <property type="protein sequence ID" value="MBB6254267.1"/>
    <property type="molecule type" value="Genomic_DNA"/>
</dbReference>
<comment type="subcellular location">
    <subcellularLocation>
        <location evidence="10">Cell inner membrane</location>
    </subcellularLocation>
    <subcellularLocation>
        <location evidence="2">Cell membrane</location>
        <topology evidence="2">Single-pass membrane protein</topology>
    </subcellularLocation>
</comment>
<dbReference type="InterPro" id="IPR005503">
    <property type="entry name" value="FliL"/>
</dbReference>
<keyword evidence="11" id="KW-0282">Flagellum</keyword>
<dbReference type="GO" id="GO:0009425">
    <property type="term" value="C:bacterial-type flagellum basal body"/>
    <property type="evidence" value="ECO:0007669"/>
    <property type="project" value="InterPro"/>
</dbReference>
<keyword evidence="4" id="KW-1003">Cell membrane</keyword>
<dbReference type="Proteomes" id="UP000539175">
    <property type="component" value="Unassembled WGS sequence"/>
</dbReference>
<keyword evidence="9 10" id="KW-0472">Membrane</keyword>
<evidence type="ECO:0000256" key="3">
    <source>
        <dbReference type="ARBA" id="ARBA00008281"/>
    </source>
</evidence>
<keyword evidence="6 10" id="KW-0812">Transmembrane</keyword>
<dbReference type="Pfam" id="PF03748">
    <property type="entry name" value="FliL"/>
    <property type="match status" value="1"/>
</dbReference>
<keyword evidence="12" id="KW-1185">Reference proteome</keyword>
<dbReference type="PANTHER" id="PTHR35091">
    <property type="entry name" value="FLAGELLAR PROTEIN FLIL"/>
    <property type="match status" value="1"/>
</dbReference>
<evidence type="ECO:0000313" key="12">
    <source>
        <dbReference type="Proteomes" id="UP000539175"/>
    </source>
</evidence>
<evidence type="ECO:0000256" key="10">
    <source>
        <dbReference type="RuleBase" id="RU364125"/>
    </source>
</evidence>
<comment type="similarity">
    <text evidence="3 10">Belongs to the FliL family.</text>
</comment>
<gene>
    <name evidence="11" type="ORF">FHS74_004853</name>
</gene>
<sequence>MDVRTGPGWQALRGSMTAIETDGGGEQELPRKKFSGKKIVMFVVVPLLLIALIAGGLIFSGLLDGLLGKKKAEEVEEKPAAAEEAYDPKAPPVFFPLGELLINLQTNERRPAFLKLKIQLEIYKEEDKAKLTLATPRIVDTFQTYLRELRLDDLKGSAGIYRLREELLQRVNAAAAPVRVRDVLFEEILVQSQ</sequence>
<evidence type="ECO:0000313" key="11">
    <source>
        <dbReference type="EMBL" id="MBB6254267.1"/>
    </source>
</evidence>
<keyword evidence="10" id="KW-0997">Cell inner membrane</keyword>
<keyword evidence="11" id="KW-0966">Cell projection</keyword>
<evidence type="ECO:0000256" key="2">
    <source>
        <dbReference type="ARBA" id="ARBA00004162"/>
    </source>
</evidence>
<name>A0A7X0B2N9_9PROT</name>